<comment type="subcellular location">
    <subcellularLocation>
        <location evidence="1">Cell membrane</location>
        <topology evidence="1">Multi-pass membrane protein</topology>
    </subcellularLocation>
</comment>
<feature type="transmembrane region" description="Helical" evidence="7">
    <location>
        <begin position="5"/>
        <end position="24"/>
    </location>
</feature>
<dbReference type="EMBL" id="FOTI01000031">
    <property type="protein sequence ID" value="SFL79005.1"/>
    <property type="molecule type" value="Genomic_DNA"/>
</dbReference>
<feature type="transmembrane region" description="Helical" evidence="7">
    <location>
        <begin position="66"/>
        <end position="87"/>
    </location>
</feature>
<feature type="transmembrane region" description="Helical" evidence="7">
    <location>
        <begin position="220"/>
        <end position="249"/>
    </location>
</feature>
<dbReference type="AlphaFoldDB" id="A0A1I4KJP7"/>
<organism evidence="9 10">
    <name type="scientific">Halanaerobium salsuginis</name>
    <dbReference type="NCBI Taxonomy" id="29563"/>
    <lineage>
        <taxon>Bacteria</taxon>
        <taxon>Bacillati</taxon>
        <taxon>Bacillota</taxon>
        <taxon>Clostridia</taxon>
        <taxon>Halanaerobiales</taxon>
        <taxon>Halanaerobiaceae</taxon>
        <taxon>Halanaerobium</taxon>
    </lineage>
</organism>
<evidence type="ECO:0000256" key="6">
    <source>
        <dbReference type="ARBA" id="ARBA00023136"/>
    </source>
</evidence>
<keyword evidence="3" id="KW-1003">Cell membrane</keyword>
<evidence type="ECO:0000256" key="3">
    <source>
        <dbReference type="ARBA" id="ARBA00022475"/>
    </source>
</evidence>
<evidence type="ECO:0000313" key="10">
    <source>
        <dbReference type="Proteomes" id="UP000199006"/>
    </source>
</evidence>
<dbReference type="InterPro" id="IPR000620">
    <property type="entry name" value="EamA_dom"/>
</dbReference>
<dbReference type="Pfam" id="PF00892">
    <property type="entry name" value="EamA"/>
    <property type="match status" value="2"/>
</dbReference>
<feature type="transmembrane region" description="Helical" evidence="7">
    <location>
        <begin position="178"/>
        <end position="200"/>
    </location>
</feature>
<feature type="transmembrane region" description="Helical" evidence="7">
    <location>
        <begin position="36"/>
        <end position="54"/>
    </location>
</feature>
<keyword evidence="4 7" id="KW-0812">Transmembrane</keyword>
<feature type="domain" description="EamA" evidence="8">
    <location>
        <begin position="5"/>
        <end position="138"/>
    </location>
</feature>
<feature type="transmembrane region" description="Helical" evidence="7">
    <location>
        <begin position="281"/>
        <end position="303"/>
    </location>
</feature>
<comment type="similarity">
    <text evidence="2">Belongs to the EamA transporter family.</text>
</comment>
<protein>
    <submittedName>
        <fullName evidence="9">Threonine/homoserine efflux transporter RhtA</fullName>
    </submittedName>
</protein>
<dbReference type="Proteomes" id="UP000199006">
    <property type="component" value="Unassembled WGS sequence"/>
</dbReference>
<evidence type="ECO:0000256" key="7">
    <source>
        <dbReference type="SAM" id="Phobius"/>
    </source>
</evidence>
<dbReference type="PANTHER" id="PTHR32322">
    <property type="entry name" value="INNER MEMBRANE TRANSPORTER"/>
    <property type="match status" value="1"/>
</dbReference>
<name>A0A1I4KJP7_9FIRM</name>
<feature type="transmembrane region" description="Helical" evidence="7">
    <location>
        <begin position="256"/>
        <end position="275"/>
    </location>
</feature>
<evidence type="ECO:0000256" key="2">
    <source>
        <dbReference type="ARBA" id="ARBA00007362"/>
    </source>
</evidence>
<gene>
    <name evidence="9" type="ORF">SAMN02983006_02041</name>
</gene>
<accession>A0A1I4KJP7</accession>
<dbReference type="InterPro" id="IPR037185">
    <property type="entry name" value="EmrE-like"/>
</dbReference>
<evidence type="ECO:0000259" key="8">
    <source>
        <dbReference type="Pfam" id="PF00892"/>
    </source>
</evidence>
<keyword evidence="10" id="KW-1185">Reference proteome</keyword>
<feature type="transmembrane region" description="Helical" evidence="7">
    <location>
        <begin position="124"/>
        <end position="142"/>
    </location>
</feature>
<feature type="transmembrane region" description="Helical" evidence="7">
    <location>
        <begin position="93"/>
        <end position="115"/>
    </location>
</feature>
<dbReference type="InterPro" id="IPR050638">
    <property type="entry name" value="AA-Vitamin_Transporters"/>
</dbReference>
<dbReference type="OrthoDB" id="9813604at2"/>
<keyword evidence="6 7" id="KW-0472">Membrane</keyword>
<evidence type="ECO:0000256" key="4">
    <source>
        <dbReference type="ARBA" id="ARBA00022692"/>
    </source>
</evidence>
<dbReference type="PANTHER" id="PTHR32322:SF18">
    <property type="entry name" value="S-ADENOSYLMETHIONINE_S-ADENOSYLHOMOCYSTEINE TRANSPORTER"/>
    <property type="match status" value="1"/>
</dbReference>
<dbReference type="SUPFAM" id="SSF103481">
    <property type="entry name" value="Multidrug resistance efflux transporter EmrE"/>
    <property type="match status" value="2"/>
</dbReference>
<keyword evidence="5 7" id="KW-1133">Transmembrane helix</keyword>
<evidence type="ECO:0000313" key="9">
    <source>
        <dbReference type="EMBL" id="SFL79005.1"/>
    </source>
</evidence>
<feature type="transmembrane region" description="Helical" evidence="7">
    <location>
        <begin position="148"/>
        <end position="166"/>
    </location>
</feature>
<sequence length="308" mass="33910">MRQKYLYIILATILFSTMEIALKMAGAQYNPHQLNFLRFFIGGLILLPLALKNIKAKKLSLNSSDVKFFLLQGFICVVISMSCFQLAVNSGKASTVAVLFSSNPVFLILFAYFILKEEIYHHHLLTLTLSLIGIIFIMNPFQMASSKLGVILTLISAISFAFYGIISKTKKDRYGGITHTCLSFLFGSLELFILIELTHLKPIANWLNSLGLTDLVRVPIITGIHLSSLPALIYISIFVTGLGYTFYFLAIEQSSAATASLVFYLKPALAPVLALTILKEAIVPTTIIGIILLVSGSAVTFIAQKQQS</sequence>
<dbReference type="GO" id="GO:0005886">
    <property type="term" value="C:plasma membrane"/>
    <property type="evidence" value="ECO:0007669"/>
    <property type="project" value="UniProtKB-SubCell"/>
</dbReference>
<reference evidence="9 10" key="1">
    <citation type="submission" date="2016-10" db="EMBL/GenBank/DDBJ databases">
        <authorList>
            <person name="de Groot N.N."/>
        </authorList>
    </citation>
    <scope>NUCLEOTIDE SEQUENCE [LARGE SCALE GENOMIC DNA]</scope>
    <source>
        <strain evidence="9 10">ATCC 51327</strain>
    </source>
</reference>
<evidence type="ECO:0000256" key="1">
    <source>
        <dbReference type="ARBA" id="ARBA00004651"/>
    </source>
</evidence>
<proteinExistence type="inferred from homology"/>
<evidence type="ECO:0000256" key="5">
    <source>
        <dbReference type="ARBA" id="ARBA00022989"/>
    </source>
</evidence>
<dbReference type="Gene3D" id="1.10.3730.20">
    <property type="match status" value="1"/>
</dbReference>
<dbReference type="RefSeq" id="WP_089862108.1">
    <property type="nucleotide sequence ID" value="NZ_FOTI01000031.1"/>
</dbReference>
<feature type="domain" description="EamA" evidence="8">
    <location>
        <begin position="148"/>
        <end position="301"/>
    </location>
</feature>